<dbReference type="InterPro" id="IPR050596">
    <property type="entry name" value="AspAT/PAT-like"/>
</dbReference>
<name>A0A2G4YVN9_9PROT</name>
<evidence type="ECO:0000259" key="8">
    <source>
        <dbReference type="Pfam" id="PF00155"/>
    </source>
</evidence>
<evidence type="ECO:0000256" key="1">
    <source>
        <dbReference type="ARBA" id="ARBA00001933"/>
    </source>
</evidence>
<dbReference type="Gene3D" id="3.90.1150.10">
    <property type="entry name" value="Aspartate Aminotransferase, domain 1"/>
    <property type="match status" value="1"/>
</dbReference>
<keyword evidence="10" id="KW-1185">Reference proteome</keyword>
<comment type="cofactor">
    <cofactor evidence="1 7">
        <name>pyridoxal 5'-phosphate</name>
        <dbReference type="ChEBI" id="CHEBI:597326"/>
    </cofactor>
</comment>
<keyword evidence="5" id="KW-0663">Pyridoxal phosphate</keyword>
<evidence type="ECO:0000256" key="3">
    <source>
        <dbReference type="ARBA" id="ARBA00022576"/>
    </source>
</evidence>
<comment type="catalytic activity">
    <reaction evidence="6">
        <text>L-aspartate + 2-oxoglutarate = oxaloacetate + L-glutamate</text>
        <dbReference type="Rhea" id="RHEA:21824"/>
        <dbReference type="ChEBI" id="CHEBI:16452"/>
        <dbReference type="ChEBI" id="CHEBI:16810"/>
        <dbReference type="ChEBI" id="CHEBI:29985"/>
        <dbReference type="ChEBI" id="CHEBI:29991"/>
        <dbReference type="EC" id="2.6.1.1"/>
    </reaction>
</comment>
<feature type="domain" description="Aminotransferase class I/classII large" evidence="8">
    <location>
        <begin position="50"/>
        <end position="388"/>
    </location>
</feature>
<dbReference type="Proteomes" id="UP000229730">
    <property type="component" value="Unassembled WGS sequence"/>
</dbReference>
<dbReference type="InterPro" id="IPR004839">
    <property type="entry name" value="Aminotransferase_I/II_large"/>
</dbReference>
<dbReference type="GO" id="GO:0030170">
    <property type="term" value="F:pyridoxal phosphate binding"/>
    <property type="evidence" value="ECO:0007669"/>
    <property type="project" value="InterPro"/>
</dbReference>
<dbReference type="InterPro" id="IPR015424">
    <property type="entry name" value="PyrdxlP-dep_Trfase"/>
</dbReference>
<dbReference type="InterPro" id="IPR015422">
    <property type="entry name" value="PyrdxlP-dep_Trfase_small"/>
</dbReference>
<dbReference type="Pfam" id="PF00155">
    <property type="entry name" value="Aminotran_1_2"/>
    <property type="match status" value="1"/>
</dbReference>
<dbReference type="RefSeq" id="WP_099470791.1">
    <property type="nucleotide sequence ID" value="NZ_CP041025.1"/>
</dbReference>
<comment type="caution">
    <text evidence="9">The sequence shown here is derived from an EMBL/GenBank/DDBJ whole genome shotgun (WGS) entry which is preliminary data.</text>
</comment>
<evidence type="ECO:0000256" key="4">
    <source>
        <dbReference type="ARBA" id="ARBA00022679"/>
    </source>
</evidence>
<reference evidence="9 10" key="1">
    <citation type="submission" date="2017-10" db="EMBL/GenBank/DDBJ databases">
        <title>Frigbacter circumglobatus gen. nov. sp. nov., isolated from sediment cultured in situ.</title>
        <authorList>
            <person name="Zhao Z."/>
        </authorList>
    </citation>
    <scope>NUCLEOTIDE SEQUENCE [LARGE SCALE GENOMIC DNA]</scope>
    <source>
        <strain evidence="9 10">ZYL</strain>
    </source>
</reference>
<evidence type="ECO:0000256" key="5">
    <source>
        <dbReference type="ARBA" id="ARBA00022898"/>
    </source>
</evidence>
<proteinExistence type="inferred from homology"/>
<accession>A0A2G4YVN9</accession>
<dbReference type="OrthoDB" id="9803354at2"/>
<dbReference type="GO" id="GO:0006520">
    <property type="term" value="P:amino acid metabolic process"/>
    <property type="evidence" value="ECO:0007669"/>
    <property type="project" value="InterPro"/>
</dbReference>
<dbReference type="AlphaFoldDB" id="A0A2G4YVN9"/>
<dbReference type="InterPro" id="IPR015421">
    <property type="entry name" value="PyrdxlP-dep_Trfase_major"/>
</dbReference>
<gene>
    <name evidence="9" type="ORF">CRD36_00555</name>
</gene>
<dbReference type="EC" id="2.6.1.-" evidence="7"/>
<dbReference type="InParanoid" id="A0A2G4YVN9"/>
<dbReference type="CDD" id="cd00609">
    <property type="entry name" value="AAT_like"/>
    <property type="match status" value="1"/>
</dbReference>
<comment type="similarity">
    <text evidence="2 7">Belongs to the class-I pyridoxal-phosphate-dependent aminotransferase family.</text>
</comment>
<evidence type="ECO:0000256" key="6">
    <source>
        <dbReference type="ARBA" id="ARBA00049185"/>
    </source>
</evidence>
<dbReference type="SUPFAM" id="SSF53383">
    <property type="entry name" value="PLP-dependent transferases"/>
    <property type="match status" value="1"/>
</dbReference>
<evidence type="ECO:0000313" key="10">
    <source>
        <dbReference type="Proteomes" id="UP000229730"/>
    </source>
</evidence>
<evidence type="ECO:0000256" key="7">
    <source>
        <dbReference type="RuleBase" id="RU000481"/>
    </source>
</evidence>
<keyword evidence="3 7" id="KW-0032">Aminotransferase</keyword>
<dbReference type="PROSITE" id="PS00105">
    <property type="entry name" value="AA_TRANSFER_CLASS_1"/>
    <property type="match status" value="1"/>
</dbReference>
<organism evidence="9 10">
    <name type="scientific">Paremcibacter congregatus</name>
    <dbReference type="NCBI Taxonomy" id="2043170"/>
    <lineage>
        <taxon>Bacteria</taxon>
        <taxon>Pseudomonadati</taxon>
        <taxon>Pseudomonadota</taxon>
        <taxon>Alphaproteobacteria</taxon>
        <taxon>Emcibacterales</taxon>
        <taxon>Emcibacteraceae</taxon>
        <taxon>Paremcibacter</taxon>
    </lineage>
</organism>
<dbReference type="Gene3D" id="3.40.640.10">
    <property type="entry name" value="Type I PLP-dependent aspartate aminotransferase-like (Major domain)"/>
    <property type="match status" value="1"/>
</dbReference>
<sequence>MSIAPSQTALSGLQDHIRAIPLENIANIAKDAFTNKEILPLWFGEGDIKTPDFIGQAITSAMQEGKGFYSHQNGIPELRQALVDYLGKLNAKPITMDRITVTSGGMPAIMLAVQATVGRGDNVVIIDPVWPNITGVVRLMGAETRSVRMDLGDDGWTLDVEKVAAACDSRTKAIFFASPGNPTGAVLPVPVQKQLLELSRKTGIWIFSDEVYSRMSYEMPMVPSFSDIAEPEDRVIIINSFSKSWSMTGSRLGWLIHPPSLEATLAMMVQYTSSGTTTYLQYGGVAALQQGEDFVKFMTNYCREGMEIVCGALEDIPRVILRRRPTAAMYAFFEIDGMADSKQACLDILRSSNVGLAPGYFFGKGSESFLRICYCRSPEQLNIAMERLKKALK</sequence>
<protein>
    <recommendedName>
        <fullName evidence="7">Aminotransferase</fullName>
        <ecNumber evidence="7">2.6.1.-</ecNumber>
    </recommendedName>
</protein>
<keyword evidence="4 7" id="KW-0808">Transferase</keyword>
<dbReference type="PANTHER" id="PTHR46383">
    <property type="entry name" value="ASPARTATE AMINOTRANSFERASE"/>
    <property type="match status" value="1"/>
</dbReference>
<evidence type="ECO:0000313" key="9">
    <source>
        <dbReference type="EMBL" id="PHZ86414.1"/>
    </source>
</evidence>
<dbReference type="InterPro" id="IPR004838">
    <property type="entry name" value="NHTrfase_class1_PyrdxlP-BS"/>
</dbReference>
<dbReference type="GO" id="GO:0004069">
    <property type="term" value="F:L-aspartate:2-oxoglutarate aminotransferase activity"/>
    <property type="evidence" value="ECO:0007669"/>
    <property type="project" value="UniProtKB-EC"/>
</dbReference>
<evidence type="ECO:0000256" key="2">
    <source>
        <dbReference type="ARBA" id="ARBA00007441"/>
    </source>
</evidence>
<dbReference type="NCBIfam" id="NF004770">
    <property type="entry name" value="PRK06108.1"/>
    <property type="match status" value="1"/>
</dbReference>
<dbReference type="EMBL" id="PDEM01000007">
    <property type="protein sequence ID" value="PHZ86414.1"/>
    <property type="molecule type" value="Genomic_DNA"/>
</dbReference>